<comment type="caution">
    <text evidence="1">The sequence shown here is derived from an EMBL/GenBank/DDBJ whole genome shotgun (WGS) entry which is preliminary data.</text>
</comment>
<dbReference type="Proteomes" id="UP000824151">
    <property type="component" value="Unassembled WGS sequence"/>
</dbReference>
<gene>
    <name evidence="1" type="ORF">H9871_02120</name>
</gene>
<reference evidence="1" key="1">
    <citation type="journal article" date="2021" name="PeerJ">
        <title>Extensive microbial diversity within the chicken gut microbiome revealed by metagenomics and culture.</title>
        <authorList>
            <person name="Gilroy R."/>
            <person name="Ravi A."/>
            <person name="Getino M."/>
            <person name="Pursley I."/>
            <person name="Horton D.L."/>
            <person name="Alikhan N.F."/>
            <person name="Baker D."/>
            <person name="Gharbi K."/>
            <person name="Hall N."/>
            <person name="Watson M."/>
            <person name="Adriaenssens E.M."/>
            <person name="Foster-Nyarko E."/>
            <person name="Jarju S."/>
            <person name="Secka A."/>
            <person name="Antonio M."/>
            <person name="Oren A."/>
            <person name="Chaudhuri R.R."/>
            <person name="La Ragione R."/>
            <person name="Hildebrand F."/>
            <person name="Pallen M.J."/>
        </authorList>
    </citation>
    <scope>NUCLEOTIDE SEQUENCE</scope>
    <source>
        <strain evidence="1">ChiHejej3B27-3195</strain>
    </source>
</reference>
<name>A0A9D1UR91_9MICC</name>
<sequence>MRSGMPPMPEDLERDLRRVLADADAASAGLRAEIARQRLQQAQHAEIERLEEHLASAVVRWDEVRSFFDHVLHELRGDDPQWHDDAEAA</sequence>
<proteinExistence type="predicted"/>
<dbReference type="EMBL" id="DXGD01000080">
    <property type="protein sequence ID" value="HIW98919.1"/>
    <property type="molecule type" value="Genomic_DNA"/>
</dbReference>
<evidence type="ECO:0000313" key="1">
    <source>
        <dbReference type="EMBL" id="HIW98919.1"/>
    </source>
</evidence>
<accession>A0A9D1UR91</accession>
<dbReference type="AlphaFoldDB" id="A0A9D1UR91"/>
<organism evidence="1 2">
    <name type="scientific">Candidatus Nesterenkonia stercoripullorum</name>
    <dbReference type="NCBI Taxonomy" id="2838701"/>
    <lineage>
        <taxon>Bacteria</taxon>
        <taxon>Bacillati</taxon>
        <taxon>Actinomycetota</taxon>
        <taxon>Actinomycetes</taxon>
        <taxon>Micrococcales</taxon>
        <taxon>Micrococcaceae</taxon>
        <taxon>Nesterenkonia</taxon>
    </lineage>
</organism>
<reference evidence="1" key="2">
    <citation type="submission" date="2021-04" db="EMBL/GenBank/DDBJ databases">
        <authorList>
            <person name="Gilroy R."/>
        </authorList>
    </citation>
    <scope>NUCLEOTIDE SEQUENCE</scope>
    <source>
        <strain evidence="1">ChiHejej3B27-3195</strain>
    </source>
</reference>
<evidence type="ECO:0000313" key="2">
    <source>
        <dbReference type="Proteomes" id="UP000824151"/>
    </source>
</evidence>
<protein>
    <submittedName>
        <fullName evidence="1">Uncharacterized protein</fullName>
    </submittedName>
</protein>